<reference evidence="2" key="2">
    <citation type="journal article" date="2021" name="Front. Microbiol.">
        <title>Comprehensive Comparative Genomics and Phenotyping of Methylobacterium Species.</title>
        <authorList>
            <person name="Alessa O."/>
            <person name="Ogura Y."/>
            <person name="Fujitani Y."/>
            <person name="Takami H."/>
            <person name="Hayashi T."/>
            <person name="Sahin N."/>
            <person name="Tani A."/>
        </authorList>
    </citation>
    <scope>NUCLEOTIDE SEQUENCE</scope>
    <source>
        <strain evidence="2">DSM 22415</strain>
    </source>
</reference>
<dbReference type="EMBL" id="CABFVH010000010">
    <property type="protein sequence ID" value="VUF12473.1"/>
    <property type="molecule type" value="Genomic_DNA"/>
</dbReference>
<protein>
    <recommendedName>
        <fullName evidence="6">DUF2946 domain-containing protein</fullName>
    </recommendedName>
</protein>
<gene>
    <name evidence="2" type="ORF">IFDJLNFL_5640</name>
    <name evidence="3" type="ORF">MTDSW087_02165</name>
</gene>
<dbReference type="Proteomes" id="UP000401717">
    <property type="component" value="Unassembled WGS sequence"/>
</dbReference>
<organism evidence="3 4">
    <name type="scientific">Methylobacterium dankookense</name>
    <dbReference type="NCBI Taxonomy" id="560405"/>
    <lineage>
        <taxon>Bacteria</taxon>
        <taxon>Pseudomonadati</taxon>
        <taxon>Pseudomonadota</taxon>
        <taxon>Alphaproteobacteria</taxon>
        <taxon>Hyphomicrobiales</taxon>
        <taxon>Methylobacteriaceae</taxon>
        <taxon>Methylobacterium</taxon>
    </lineage>
</organism>
<evidence type="ECO:0008006" key="6">
    <source>
        <dbReference type="Google" id="ProtNLM"/>
    </source>
</evidence>
<evidence type="ECO:0000313" key="5">
    <source>
        <dbReference type="Proteomes" id="UP001055303"/>
    </source>
</evidence>
<keyword evidence="5" id="KW-1185">Reference proteome</keyword>
<proteinExistence type="predicted"/>
<evidence type="ECO:0000256" key="1">
    <source>
        <dbReference type="SAM" id="MobiDB-lite"/>
    </source>
</evidence>
<reference evidence="3 4" key="1">
    <citation type="submission" date="2019-06" db="EMBL/GenBank/DDBJ databases">
        <authorList>
            <person name="Rodrigo-Torres L."/>
            <person name="Arahal R. D."/>
            <person name="Lucena T."/>
        </authorList>
    </citation>
    <scope>NUCLEOTIDE SEQUENCE [LARGE SCALE GENOMIC DNA]</scope>
    <source>
        <strain evidence="3 4">SW08-7</strain>
    </source>
</reference>
<dbReference type="Proteomes" id="UP001055303">
    <property type="component" value="Unassembled WGS sequence"/>
</dbReference>
<dbReference type="EMBL" id="BPQI01000244">
    <property type="protein sequence ID" value="GJD59709.1"/>
    <property type="molecule type" value="Genomic_DNA"/>
</dbReference>
<evidence type="ECO:0000313" key="4">
    <source>
        <dbReference type="Proteomes" id="UP000401717"/>
    </source>
</evidence>
<accession>A0A564FWI1</accession>
<dbReference type="AlphaFoldDB" id="A0A564FWI1"/>
<reference evidence="2" key="3">
    <citation type="submission" date="2021-08" db="EMBL/GenBank/DDBJ databases">
        <authorList>
            <person name="Tani A."/>
            <person name="Ola A."/>
            <person name="Ogura Y."/>
            <person name="Katsura K."/>
            <person name="Hayashi T."/>
        </authorList>
    </citation>
    <scope>NUCLEOTIDE SEQUENCE</scope>
    <source>
        <strain evidence="2">DSM 22415</strain>
    </source>
</reference>
<name>A0A564FWI1_9HYPH</name>
<feature type="compositionally biased region" description="Low complexity" evidence="1">
    <location>
        <begin position="125"/>
        <end position="137"/>
    </location>
</feature>
<evidence type="ECO:0000313" key="3">
    <source>
        <dbReference type="EMBL" id="VUF12473.1"/>
    </source>
</evidence>
<evidence type="ECO:0000313" key="2">
    <source>
        <dbReference type="EMBL" id="GJD59709.1"/>
    </source>
</evidence>
<feature type="region of interest" description="Disordered" evidence="1">
    <location>
        <begin position="125"/>
        <end position="148"/>
    </location>
</feature>
<sequence>MARAPLFGRAGCAMARPVMRPTLHGWRMLTAILQIAAFVLFVLPAPAQAAVHRHAGLHAALEQAAAEHGHTVLATDSATDQADAVPNAGGGHDTCWLGCCSCHAFVGAAPVAPMRTAWTARRLPVPAPDAARPDATPEALPEPPRHDA</sequence>